<dbReference type="InterPro" id="IPR027417">
    <property type="entry name" value="P-loop_NTPase"/>
</dbReference>
<dbReference type="PATRIC" id="fig|1202534.3.peg.3442"/>
<reference evidence="2 3" key="1">
    <citation type="submission" date="2013-03" db="EMBL/GenBank/DDBJ databases">
        <title>Whole genome shotgun sequencing of Clostridium sartagoforme AAU1.</title>
        <authorList>
            <person name="Joshi C.G."/>
            <person name="Duggirala S.M."/>
            <person name="Nathani N.M."/>
            <person name="Bhatt V.D."/>
            <person name="Patel A.K."/>
            <person name="Pandya P.R."/>
            <person name="KaPatel J.A."/>
        </authorList>
    </citation>
    <scope>NUCLEOTIDE SEQUENCE [LARGE SCALE GENOMIC DNA]</scope>
    <source>
        <strain evidence="2 3">AAU1</strain>
    </source>
</reference>
<dbReference type="NCBIfam" id="NF005992">
    <property type="entry name" value="PRK08116.1"/>
    <property type="match status" value="1"/>
</dbReference>
<dbReference type="Pfam" id="PF01695">
    <property type="entry name" value="IstB_IS21"/>
    <property type="match status" value="1"/>
</dbReference>
<dbReference type="AlphaFoldDB" id="R9BZN9"/>
<dbReference type="PANTHER" id="PTHR30050:SF4">
    <property type="entry name" value="ATP-BINDING PROTEIN RV3427C IN INSERTION SEQUENCE-RELATED"/>
    <property type="match status" value="1"/>
</dbReference>
<dbReference type="SUPFAM" id="SSF52540">
    <property type="entry name" value="P-loop containing nucleoside triphosphate hydrolases"/>
    <property type="match status" value="1"/>
</dbReference>
<comment type="caution">
    <text evidence="2">The sequence shown here is derived from an EMBL/GenBank/DDBJ whole genome shotgun (WGS) entry which is preliminary data.</text>
</comment>
<evidence type="ECO:0000313" key="2">
    <source>
        <dbReference type="EMBL" id="EOR20411.1"/>
    </source>
</evidence>
<dbReference type="CDD" id="cd00009">
    <property type="entry name" value="AAA"/>
    <property type="match status" value="1"/>
</dbReference>
<dbReference type="InterPro" id="IPR002611">
    <property type="entry name" value="IstB_ATP-bd"/>
</dbReference>
<protein>
    <recommendedName>
        <fullName evidence="1">IstB-like ATP-binding domain-containing protein</fullName>
    </recommendedName>
</protein>
<evidence type="ECO:0000259" key="1">
    <source>
        <dbReference type="Pfam" id="PF01695"/>
    </source>
</evidence>
<dbReference type="Gene3D" id="3.40.50.300">
    <property type="entry name" value="P-loop containing nucleotide triphosphate hydrolases"/>
    <property type="match status" value="1"/>
</dbReference>
<keyword evidence="3" id="KW-1185">Reference proteome</keyword>
<accession>R9BZN9</accession>
<dbReference type="EMBL" id="ASRV01000205">
    <property type="protein sequence ID" value="EOR20411.1"/>
    <property type="molecule type" value="Genomic_DNA"/>
</dbReference>
<dbReference type="GO" id="GO:0006260">
    <property type="term" value="P:DNA replication"/>
    <property type="evidence" value="ECO:0007669"/>
    <property type="project" value="TreeGrafter"/>
</dbReference>
<sequence>MTCKTCGDNIEKLVQLFGKTIKVNIICSCRKKELEEKHKAIEKEEKNQRLKTIKKNSLMEKSFYNKTFENWDFEKGDRKLYNLGIKYIENFKEIKEEGLGLLITGGVGNGKSYLSFAIANGLLKKGVPVVCISINGLLERIKETYSTWGKEGEWEIIKLLGNADLLVIDDLGTEQNTEWSISKIYTIIDSRYRNKLPTVVTTNYPVDILKDRYGERTVDRLIEMCTTIESKGNSIRKINALENRDNLRNLLKE</sequence>
<name>R9BZN9_9CLOT</name>
<proteinExistence type="predicted"/>
<evidence type="ECO:0000313" key="3">
    <source>
        <dbReference type="Proteomes" id="UP000013988"/>
    </source>
</evidence>
<gene>
    <name evidence="2" type="ORF">A500_17290</name>
</gene>
<dbReference type="PANTHER" id="PTHR30050">
    <property type="entry name" value="CHROMOSOMAL REPLICATION INITIATOR PROTEIN DNAA"/>
    <property type="match status" value="1"/>
</dbReference>
<dbReference type="GO" id="GO:0005524">
    <property type="term" value="F:ATP binding"/>
    <property type="evidence" value="ECO:0007669"/>
    <property type="project" value="InterPro"/>
</dbReference>
<organism evidence="2 3">
    <name type="scientific">Clostridium sartagoforme AAU1</name>
    <dbReference type="NCBI Taxonomy" id="1202534"/>
    <lineage>
        <taxon>Bacteria</taxon>
        <taxon>Bacillati</taxon>
        <taxon>Bacillota</taxon>
        <taxon>Clostridia</taxon>
        <taxon>Eubacteriales</taxon>
        <taxon>Clostridiaceae</taxon>
        <taxon>Clostridium</taxon>
    </lineage>
</organism>
<dbReference type="Proteomes" id="UP000013988">
    <property type="component" value="Unassembled WGS sequence"/>
</dbReference>
<feature type="domain" description="IstB-like ATP-binding" evidence="1">
    <location>
        <begin position="41"/>
        <end position="239"/>
    </location>
</feature>